<dbReference type="EMBL" id="QYBA01000062">
    <property type="protein sequence ID" value="TKY92202.1"/>
    <property type="molecule type" value="Genomic_DNA"/>
</dbReference>
<dbReference type="Proteomes" id="UP000315423">
    <property type="component" value="Unassembled WGS sequence"/>
</dbReference>
<evidence type="ECO:0000313" key="2">
    <source>
        <dbReference type="Proteomes" id="UP000315423"/>
    </source>
</evidence>
<comment type="caution">
    <text evidence="1">The sequence shown here is derived from an EMBL/GenBank/DDBJ whole genome shotgun (WGS) entry which is preliminary data.</text>
</comment>
<organism evidence="1 2">
    <name type="scientific">Candidatus Methanomarinus sp</name>
    <dbReference type="NCBI Taxonomy" id="3386244"/>
    <lineage>
        <taxon>Archaea</taxon>
        <taxon>Methanobacteriati</taxon>
        <taxon>Methanobacteriota</taxon>
        <taxon>Stenosarchaea group</taxon>
        <taxon>Methanomicrobia</taxon>
        <taxon>Methanosarcinales</taxon>
        <taxon>ANME-2 cluster</taxon>
        <taxon>Candidatus Methanocomedenaceae</taxon>
        <taxon>Candidatus Methanomarinus</taxon>
    </lineage>
</organism>
<reference evidence="1" key="1">
    <citation type="submission" date="2018-09" db="EMBL/GenBank/DDBJ databases">
        <title>A genomic encyclopedia of anaerobic methanotrophic archaea.</title>
        <authorList>
            <person name="Skennerton C.T."/>
            <person name="Chadwick G.L."/>
            <person name="Laso-Perez R."/>
            <person name="Leu A.O."/>
            <person name="Speth D.R."/>
            <person name="Yu H."/>
            <person name="Morgan-Lang C."/>
            <person name="Hatzenpichler R."/>
            <person name="Goudeau D."/>
            <person name="Malmstrom R."/>
            <person name="Woyke T."/>
            <person name="Hallam S."/>
            <person name="Tyson G.W."/>
            <person name="Wegener G."/>
            <person name="Boetius A."/>
            <person name="Orphan V.J."/>
        </authorList>
    </citation>
    <scope>NUCLEOTIDE SEQUENCE</scope>
    <source>
        <strain evidence="1">CONS3730D10UFb2</strain>
    </source>
</reference>
<accession>A0AC61SBW0</accession>
<proteinExistence type="predicted"/>
<gene>
    <name evidence="1" type="ORF">C5S46_01895</name>
</gene>
<protein>
    <submittedName>
        <fullName evidence="1">Prefoldin subunit beta</fullName>
    </submittedName>
</protein>
<evidence type="ECO:0000313" key="1">
    <source>
        <dbReference type="EMBL" id="TKY92202.1"/>
    </source>
</evidence>
<sequence>MSQELPPQVQNQLSQLQQMQQQAQALAQQKNQLEVMLKESDMAIGELDKLDENTDVYKNIGNILIKTDKNKTFEELNEKKETLGLRLQTLTKQEERIHKRFTQLQEQLKTSVGSSGYKAE</sequence>
<name>A0AC61SBW0_9EURY</name>